<dbReference type="RefSeq" id="WP_344368480.1">
    <property type="nucleotide sequence ID" value="NZ_BAAART010000070.1"/>
</dbReference>
<evidence type="ECO:0000313" key="3">
    <source>
        <dbReference type="Proteomes" id="UP001501474"/>
    </source>
</evidence>
<feature type="region of interest" description="Disordered" evidence="1">
    <location>
        <begin position="18"/>
        <end position="37"/>
    </location>
</feature>
<dbReference type="EMBL" id="BAAART010000070">
    <property type="protein sequence ID" value="GAA2236278.1"/>
    <property type="molecule type" value="Genomic_DNA"/>
</dbReference>
<evidence type="ECO:0000313" key="2">
    <source>
        <dbReference type="EMBL" id="GAA2236278.1"/>
    </source>
</evidence>
<dbReference type="Proteomes" id="UP001501474">
    <property type="component" value="Unassembled WGS sequence"/>
</dbReference>
<dbReference type="SUPFAM" id="SSF55486">
    <property type="entry name" value="Metalloproteases ('zincins'), catalytic domain"/>
    <property type="match status" value="1"/>
</dbReference>
<sequence length="476" mass="52883">MTLGPLTMSPTRIHVWEEDPGAHSARRSPIAQPTRDISKSPLSFDVIDRAPGPYSPAAEKLRYETAIDSLIRAVDWFAEAMNGRSLSWHEDVGRTLRVTLEGGDELNAFYHREGPKKGLRFCTPTTAGKKIHTCESPDIVCHEVGHALLDGLRPQFLHAAGLEYFAFHEAFGDASSILSSLTLDSFCSNVLHETGGKINFTSRLSRMAEQFSEAVRLLNPGKSDQNCLRDAANEFFYADPLNLPFRAPATAICGRMHSFSRIFSATILDVLDAFYQPPHFSIPDLKAAAANTGKILCRATEMTPISPWYWADMAAHMIAVDLKEFGGQQTESLRRIFLKRGILSFEDLESLTMERLDSVDLKDSAPDSDRESPTATLLVDGARYGIDRGYEVEIPNQAPRLVRIEVPAEERHKYAEKIARYSIESAFIEGRVGITKNLCIDGAPLMPKNESRTFTHEVQETDAGSAVLRRVAFIHG</sequence>
<comment type="caution">
    <text evidence="2">The sequence shown here is derived from an EMBL/GenBank/DDBJ whole genome shotgun (WGS) entry which is preliminary data.</text>
</comment>
<evidence type="ECO:0000256" key="1">
    <source>
        <dbReference type="SAM" id="MobiDB-lite"/>
    </source>
</evidence>
<protein>
    <submittedName>
        <fullName evidence="2">Uncharacterized protein</fullName>
    </submittedName>
</protein>
<accession>A0ABN3DMH6</accession>
<keyword evidence="3" id="KW-1185">Reference proteome</keyword>
<organism evidence="2 3">
    <name type="scientific">Streptomyces indiaensis</name>
    <dbReference type="NCBI Taxonomy" id="284033"/>
    <lineage>
        <taxon>Bacteria</taxon>
        <taxon>Bacillati</taxon>
        <taxon>Actinomycetota</taxon>
        <taxon>Actinomycetes</taxon>
        <taxon>Kitasatosporales</taxon>
        <taxon>Streptomycetaceae</taxon>
        <taxon>Streptomyces</taxon>
    </lineage>
</organism>
<proteinExistence type="predicted"/>
<name>A0ABN3DMH6_9ACTN</name>
<reference evidence="2 3" key="1">
    <citation type="journal article" date="2019" name="Int. J. Syst. Evol. Microbiol.">
        <title>The Global Catalogue of Microorganisms (GCM) 10K type strain sequencing project: providing services to taxonomists for standard genome sequencing and annotation.</title>
        <authorList>
            <consortium name="The Broad Institute Genomics Platform"/>
            <consortium name="The Broad Institute Genome Sequencing Center for Infectious Disease"/>
            <person name="Wu L."/>
            <person name="Ma J."/>
        </authorList>
    </citation>
    <scope>NUCLEOTIDE SEQUENCE [LARGE SCALE GENOMIC DNA]</scope>
    <source>
        <strain evidence="2 3">JCM 3053</strain>
    </source>
</reference>
<gene>
    <name evidence="2" type="ORF">GCM10010104_33910</name>
</gene>